<keyword evidence="1" id="KW-0813">Transport</keyword>
<dbReference type="PANTHER" id="PTHR10663:SF375">
    <property type="entry name" value="LD29171P"/>
    <property type="match status" value="1"/>
</dbReference>
<evidence type="ECO:0000313" key="5">
    <source>
        <dbReference type="EMBL" id="KAJ3137203.1"/>
    </source>
</evidence>
<comment type="caution">
    <text evidence="5">The sequence shown here is derived from an EMBL/GenBank/DDBJ whole genome shotgun (WGS) entry which is preliminary data.</text>
</comment>
<evidence type="ECO:0000256" key="3">
    <source>
        <dbReference type="SAM" id="MobiDB-lite"/>
    </source>
</evidence>
<protein>
    <submittedName>
        <fullName evidence="5">Brefeldin A-inhibited guanine nucleotide-exchange protein 1</fullName>
    </submittedName>
</protein>
<dbReference type="Proteomes" id="UP001211907">
    <property type="component" value="Unassembled WGS sequence"/>
</dbReference>
<dbReference type="InterPro" id="IPR032629">
    <property type="entry name" value="DCB_dom"/>
</dbReference>
<organism evidence="5 6">
    <name type="scientific">Physocladia obscura</name>
    <dbReference type="NCBI Taxonomy" id="109957"/>
    <lineage>
        <taxon>Eukaryota</taxon>
        <taxon>Fungi</taxon>
        <taxon>Fungi incertae sedis</taxon>
        <taxon>Chytridiomycota</taxon>
        <taxon>Chytridiomycota incertae sedis</taxon>
        <taxon>Chytridiomycetes</taxon>
        <taxon>Chytridiales</taxon>
        <taxon>Chytriomycetaceae</taxon>
        <taxon>Physocladia</taxon>
    </lineage>
</organism>
<dbReference type="PANTHER" id="PTHR10663">
    <property type="entry name" value="GUANYL-NUCLEOTIDE EXCHANGE FACTOR"/>
    <property type="match status" value="1"/>
</dbReference>
<dbReference type="Pfam" id="PF01369">
    <property type="entry name" value="Sec7"/>
    <property type="match status" value="1"/>
</dbReference>
<evidence type="ECO:0000313" key="6">
    <source>
        <dbReference type="Proteomes" id="UP001211907"/>
    </source>
</evidence>
<dbReference type="InterPro" id="IPR000904">
    <property type="entry name" value="Sec7_dom"/>
</dbReference>
<dbReference type="GO" id="GO:0005794">
    <property type="term" value="C:Golgi apparatus"/>
    <property type="evidence" value="ECO:0007669"/>
    <property type="project" value="UniProtKB-ARBA"/>
</dbReference>
<accession>A0AAD5TAF9</accession>
<gene>
    <name evidence="5" type="primary">ARFGEF1</name>
    <name evidence="5" type="ORF">HK100_000827</name>
</gene>
<dbReference type="GO" id="GO:0015031">
    <property type="term" value="P:protein transport"/>
    <property type="evidence" value="ECO:0007669"/>
    <property type="project" value="UniProtKB-KW"/>
</dbReference>
<dbReference type="CDD" id="cd00171">
    <property type="entry name" value="Sec7"/>
    <property type="match status" value="1"/>
</dbReference>
<feature type="compositionally biased region" description="Basic and acidic residues" evidence="3">
    <location>
        <begin position="7"/>
        <end position="45"/>
    </location>
</feature>
<reference evidence="5" key="1">
    <citation type="submission" date="2020-05" db="EMBL/GenBank/DDBJ databases">
        <title>Phylogenomic resolution of chytrid fungi.</title>
        <authorList>
            <person name="Stajich J.E."/>
            <person name="Amses K."/>
            <person name="Simmons R."/>
            <person name="Seto K."/>
            <person name="Myers J."/>
            <person name="Bonds A."/>
            <person name="Quandt C.A."/>
            <person name="Barry K."/>
            <person name="Liu P."/>
            <person name="Grigoriev I."/>
            <person name="Longcore J.E."/>
            <person name="James T.Y."/>
        </authorList>
    </citation>
    <scope>NUCLEOTIDE SEQUENCE</scope>
    <source>
        <strain evidence="5">JEL0513</strain>
    </source>
</reference>
<dbReference type="Gene3D" id="1.10.1000.11">
    <property type="entry name" value="Arf Nucleotide-binding Site Opener,domain 2"/>
    <property type="match status" value="1"/>
</dbReference>
<dbReference type="Pfam" id="PF12783">
    <property type="entry name" value="Sec7-like_HUS"/>
    <property type="match status" value="1"/>
</dbReference>
<dbReference type="SUPFAM" id="SSF48425">
    <property type="entry name" value="Sec7 domain"/>
    <property type="match status" value="1"/>
</dbReference>
<proteinExistence type="predicted"/>
<evidence type="ECO:0000259" key="4">
    <source>
        <dbReference type="PROSITE" id="PS50190"/>
    </source>
</evidence>
<keyword evidence="6" id="KW-1185">Reference proteome</keyword>
<evidence type="ECO:0000256" key="2">
    <source>
        <dbReference type="ARBA" id="ARBA00022927"/>
    </source>
</evidence>
<sequence>MSGGEMTTREVADETEKEPVATKEIRTNAEVTKEMGKEGGKESGKDGLDRKVYLAIAASLERVSAAVAANLGGTMHSAAIGDAIGAAKRSLVDKTLPVFADGTPSADAACWPALRLCLHATQPARIREAALDAVQKLVAHKTLRGSTRLSVFYSHHNSNSNTVSFNHNNNNVVSSEFTPTSTTASTTASTPTTAATSSLGLLFNYAFRSGSVSVPAAETGNDLSAIDVSSPRSSTPTASLDANSSALLQVQVQQQQNHQQQQQQQFLIDEIIHSVCVCFSLSHSSSILDSSGESSLSASPDASVQTHVLKVLLTAVTSTSTCQVHSASLLKAVQTCCNIYLAAGSSKGSNSVLAKAALTQIVHAVFSRMERYARVVKKSGVLNNNSNSYENDKLENEDSNSVELNGIATVSTNYRFPPANTIKPLQAPKRIVGMLEDDDLLSNSTSTVESGGDRGENNPNTLPKQSSSPGSTKQVVTAYDPAIAYYNTLLKKDAFLVLRLLCRLSTQTDSGLSSLASTFNPASISAAASSSSSSFSFSHTDDAVALNTIRARALALEMILSILSNAGHVLQTEDMYADLVKTTLAASVSRNAITTNIGLFEFSLSIFLLVLRYYRARMKSEVEVLLNTIYLHIVETPHSPAQQKLMVLQSLRKICADPQTIVDTYLNHDCDMHCVSLYERILTVSTRVAQHSGHDSTGLISLSSSSAAASASLSLMAFAGFDSRASAAAETRTLEAKARMEAVRCLVALVRSLVSWSRVEEAVGVRLTIASVNVNAIGESNSKLDGSDNSGEYEIWLAHDVSSVASPQRSQQTAETLLMDALLASSDDRVVLNTRLQDVSIAQKKGSLATAQQQSGSAVVGVSGSGISGAVARSPVRTPTVTNEPANQSQDNAVAAAEERAAIALIAQRKALLKQAVRLFAEKPIKGISFFKAHGFISKQTRAVGHNNNTETSLEVSDEDDEAYSIAMFLRNTPGLDKTAIGSYLGEGGAFYIKVMHMFVDTLDFDGVGFVDALRAFLQTFRLPGEAQKIDRLMEKFADRYCENNPDIFAKADTAYTLAFSVIMLNTDLHSAHIKDRMDKEAFLKNNRGINDNANLPDEYLEGIFDEILANEIVMEDEQTGKFAKMVQGWGVNELSDKERMDLYRLEIAQIQKKSQQLMSSAANGSNEMTPFKIAVQPEIAKPMFATACWPLIAAFSQLFESAVDDITDDLVDDATAKKSGNDDELNLVDLCLEGFAGGIKIASVFKMEMEREAFVTSLSKLTGLSHFRDFKRKNIKAIRTLLGLTLSYAEHLDSSWFHIIKIVSQMERLQLLGAAARGASLDSTRQQQEDLTKLINPNVEKFLSEFTSQDTVVAVDRIFTSSTAMSGPSILQFFKAVCHASLEEVGIDPISIVRAAQMQALSPTGDGAPVLLPTPHQSPTHTTDNNTKVPVGVVVTTKTDGPPRMFLLQKIVEIAHYNMHRIRTGIFC</sequence>
<dbReference type="InterPro" id="IPR032691">
    <property type="entry name" value="Mon2/Sec7/BIG1-like_HUS"/>
</dbReference>
<dbReference type="PROSITE" id="PS50190">
    <property type="entry name" value="SEC7"/>
    <property type="match status" value="1"/>
</dbReference>
<dbReference type="InterPro" id="IPR035999">
    <property type="entry name" value="Sec7_dom_sf"/>
</dbReference>
<feature type="compositionally biased region" description="Polar residues" evidence="3">
    <location>
        <begin position="457"/>
        <end position="473"/>
    </location>
</feature>
<evidence type="ECO:0000256" key="1">
    <source>
        <dbReference type="ARBA" id="ARBA00022448"/>
    </source>
</evidence>
<dbReference type="GO" id="GO:0032012">
    <property type="term" value="P:regulation of ARF protein signal transduction"/>
    <property type="evidence" value="ECO:0007669"/>
    <property type="project" value="InterPro"/>
</dbReference>
<name>A0AAD5TAF9_9FUNG</name>
<keyword evidence="2" id="KW-0653">Protein transport</keyword>
<dbReference type="SMART" id="SM00222">
    <property type="entry name" value="Sec7"/>
    <property type="match status" value="1"/>
</dbReference>
<dbReference type="Pfam" id="PF16213">
    <property type="entry name" value="DCB"/>
    <property type="match status" value="1"/>
</dbReference>
<feature type="domain" description="SEC7" evidence="4">
    <location>
        <begin position="902"/>
        <end position="1111"/>
    </location>
</feature>
<dbReference type="Gene3D" id="1.10.220.20">
    <property type="match status" value="1"/>
</dbReference>
<dbReference type="InterPro" id="IPR023394">
    <property type="entry name" value="Sec7_C_sf"/>
</dbReference>
<feature type="region of interest" description="Disordered" evidence="3">
    <location>
        <begin position="1"/>
        <end position="45"/>
    </location>
</feature>
<dbReference type="FunFam" id="1.10.1000.11:FF:000003">
    <property type="entry name" value="Brefeldin A-inhibited guanine nucleotide-exchange protein 1"/>
    <property type="match status" value="1"/>
</dbReference>
<feature type="region of interest" description="Disordered" evidence="3">
    <location>
        <begin position="442"/>
        <end position="473"/>
    </location>
</feature>
<dbReference type="EMBL" id="JADGJH010000117">
    <property type="protein sequence ID" value="KAJ3137203.1"/>
    <property type="molecule type" value="Genomic_DNA"/>
</dbReference>
<dbReference type="GO" id="GO:0005085">
    <property type="term" value="F:guanyl-nucleotide exchange factor activity"/>
    <property type="evidence" value="ECO:0007669"/>
    <property type="project" value="InterPro"/>
</dbReference>